<evidence type="ECO:0000256" key="1">
    <source>
        <dbReference type="SAM" id="MobiDB-lite"/>
    </source>
</evidence>
<gene>
    <name evidence="2" type="ordered locus">RL4668</name>
</gene>
<accession>Q1MA88</accession>
<name>Q1MA88_RHIJ3</name>
<dbReference type="EMBL" id="AM236080">
    <property type="protein sequence ID" value="CAK10151.1"/>
    <property type="molecule type" value="Genomic_DNA"/>
</dbReference>
<feature type="region of interest" description="Disordered" evidence="1">
    <location>
        <begin position="1"/>
        <end position="32"/>
    </location>
</feature>
<dbReference type="Proteomes" id="UP000006575">
    <property type="component" value="Chromosome"/>
</dbReference>
<proteinExistence type="predicted"/>
<organism evidence="2 3">
    <name type="scientific">Rhizobium johnstonii (strain DSM 114642 / LMG 32736 / 3841)</name>
    <name type="common">Rhizobium leguminosarum bv. viciae</name>
    <dbReference type="NCBI Taxonomy" id="216596"/>
    <lineage>
        <taxon>Bacteria</taxon>
        <taxon>Pseudomonadati</taxon>
        <taxon>Pseudomonadota</taxon>
        <taxon>Alphaproteobacteria</taxon>
        <taxon>Hyphomicrobiales</taxon>
        <taxon>Rhizobiaceae</taxon>
        <taxon>Rhizobium/Agrobacterium group</taxon>
        <taxon>Rhizobium</taxon>
        <taxon>Rhizobium johnstonii</taxon>
    </lineage>
</organism>
<dbReference type="KEGG" id="rle:RL4668"/>
<evidence type="ECO:0000313" key="2">
    <source>
        <dbReference type="EMBL" id="CAK10151.1"/>
    </source>
</evidence>
<reference evidence="2 3" key="1">
    <citation type="journal article" date="2006" name="Genome Biol.">
        <title>The genome of Rhizobium leguminosarum has recognizable core and accessory components.</title>
        <authorList>
            <person name="Young J.W."/>
            <person name="Crossman L.C."/>
            <person name="Johnston A.W.B."/>
            <person name="Thomson N.R."/>
            <person name="Ghazoui Z.F."/>
            <person name="Hull K.H."/>
            <person name="Wexler M."/>
            <person name="Curson A.R.J."/>
            <person name="Todd J.D."/>
            <person name="Poole P.S."/>
            <person name="Mauchline T.H."/>
            <person name="East A.K."/>
            <person name="Quail M.A."/>
            <person name="Churcher C."/>
            <person name="Arrowsmith C."/>
            <person name="Cherevach A."/>
            <person name="Chillingworth T."/>
            <person name="Clarke K."/>
            <person name="Cronin A."/>
            <person name="Davis P."/>
            <person name="Fraser A."/>
            <person name="Hance Z."/>
            <person name="Hauser H."/>
            <person name="Jagels K."/>
            <person name="Moule S."/>
            <person name="Mungall K."/>
            <person name="Norbertczak H."/>
            <person name="Rabbinowitsch E."/>
            <person name="Sanders M."/>
            <person name="Simmonds M."/>
            <person name="Whitehead S."/>
            <person name="Parkhill J."/>
        </authorList>
    </citation>
    <scope>NUCLEOTIDE SEQUENCE [LARGE SCALE GENOMIC DNA]</scope>
    <source>
        <strain evidence="3">DSM 114642 / LMG 32736 / 3841</strain>
    </source>
</reference>
<protein>
    <submittedName>
        <fullName evidence="2">Uncharacterized protein</fullName>
    </submittedName>
</protein>
<dbReference type="EnsemblBacteria" id="CAK10151">
    <property type="protein sequence ID" value="CAK10151"/>
    <property type="gene ID" value="RL4668"/>
</dbReference>
<evidence type="ECO:0000313" key="3">
    <source>
        <dbReference type="Proteomes" id="UP000006575"/>
    </source>
</evidence>
<dbReference type="HOGENOM" id="CLU_2181799_0_0_5"/>
<sequence>MVRKARSLLPGYPSSETSSVEQSVKAPKHARSGTRRALLNYLINGKSEPMLSEELKAQVHAMAAKYRERPSNIVWADDRFPDFRCPQSKPRIRVKAIAYHWHLPPLANC</sequence>
<keyword evidence="3" id="KW-1185">Reference proteome</keyword>
<dbReference type="AlphaFoldDB" id="Q1MA88"/>